<dbReference type="EMBL" id="JAFEKC020000009">
    <property type="protein sequence ID" value="KAK0512862.1"/>
    <property type="molecule type" value="Genomic_DNA"/>
</dbReference>
<sequence length="182" mass="20064">MFAKQSLLFFTLLIASCLVWAQTYDQLVNSNTVLAGIISQDDDNVESITVANGLENAPKVTEDVQNIQGHIQTVLKNNQGITPSDNAEQEDTLVNSFDPVATNLVDYMKDLTAKEDILALFFQQDAIYQALENVSSSYTSLYRYENSLLETPDIQNELTQSYANGLTAVLNAIQAFEPSTLG</sequence>
<comment type="caution">
    <text evidence="2">The sequence shown here is derived from an EMBL/GenBank/DDBJ whole genome shotgun (WGS) entry which is preliminary data.</text>
</comment>
<feature type="chain" id="PRO_5041228911" evidence="1">
    <location>
        <begin position="22"/>
        <end position="182"/>
    </location>
</feature>
<dbReference type="AlphaFoldDB" id="A0AA39V240"/>
<evidence type="ECO:0000256" key="1">
    <source>
        <dbReference type="SAM" id="SignalP"/>
    </source>
</evidence>
<proteinExistence type="predicted"/>
<feature type="signal peptide" evidence="1">
    <location>
        <begin position="1"/>
        <end position="21"/>
    </location>
</feature>
<reference evidence="2" key="1">
    <citation type="submission" date="2023-03" db="EMBL/GenBank/DDBJ databases">
        <title>Complete genome of Cladonia borealis.</title>
        <authorList>
            <person name="Park H."/>
        </authorList>
    </citation>
    <scope>NUCLEOTIDE SEQUENCE</scope>
    <source>
        <strain evidence="2">ANT050790</strain>
    </source>
</reference>
<evidence type="ECO:0000313" key="3">
    <source>
        <dbReference type="Proteomes" id="UP001166286"/>
    </source>
</evidence>
<keyword evidence="1" id="KW-0732">Signal</keyword>
<evidence type="ECO:0000313" key="2">
    <source>
        <dbReference type="EMBL" id="KAK0512862.1"/>
    </source>
</evidence>
<keyword evidence="3" id="KW-1185">Reference proteome</keyword>
<protein>
    <submittedName>
        <fullName evidence="2">Uncharacterized protein</fullName>
    </submittedName>
</protein>
<gene>
    <name evidence="2" type="ORF">JMJ35_004879</name>
</gene>
<accession>A0AA39V240</accession>
<organism evidence="2 3">
    <name type="scientific">Cladonia borealis</name>
    <dbReference type="NCBI Taxonomy" id="184061"/>
    <lineage>
        <taxon>Eukaryota</taxon>
        <taxon>Fungi</taxon>
        <taxon>Dikarya</taxon>
        <taxon>Ascomycota</taxon>
        <taxon>Pezizomycotina</taxon>
        <taxon>Lecanoromycetes</taxon>
        <taxon>OSLEUM clade</taxon>
        <taxon>Lecanoromycetidae</taxon>
        <taxon>Lecanorales</taxon>
        <taxon>Lecanorineae</taxon>
        <taxon>Cladoniaceae</taxon>
        <taxon>Cladonia</taxon>
    </lineage>
</organism>
<name>A0AA39V240_9LECA</name>
<dbReference type="Proteomes" id="UP001166286">
    <property type="component" value="Unassembled WGS sequence"/>
</dbReference>
<dbReference type="PROSITE" id="PS51257">
    <property type="entry name" value="PROKAR_LIPOPROTEIN"/>
    <property type="match status" value="1"/>
</dbReference>